<protein>
    <recommendedName>
        <fullName evidence="5">Histone chaperone RTT106/FACT complex subunit SPT16-like middle domain-containing protein</fullName>
    </recommendedName>
</protein>
<dbReference type="InterPro" id="IPR013719">
    <property type="entry name" value="RTT106/SPT16-like_middle_dom"/>
</dbReference>
<comment type="similarity">
    <text evidence="1">Belongs to the RTT106 family.</text>
</comment>
<dbReference type="OrthoDB" id="75754at2759"/>
<dbReference type="Proteomes" id="UP000236546">
    <property type="component" value="Unassembled WGS sequence"/>
</dbReference>
<reference evidence="6 7" key="1">
    <citation type="submission" date="2017-02" db="EMBL/GenBank/DDBJ databases">
        <title>Genomes of Trichoderma spp. with biocontrol activity.</title>
        <authorList>
            <person name="Gardiner D."/>
            <person name="Kazan K."/>
            <person name="Vos C."/>
            <person name="Harvey P."/>
        </authorList>
    </citation>
    <scope>NUCLEOTIDE SEQUENCE [LARGE SCALE GENOMIC DNA]</scope>
    <source>
        <strain evidence="6 7">A5MH</strain>
    </source>
</reference>
<evidence type="ECO:0000313" key="6">
    <source>
        <dbReference type="EMBL" id="PNP45502.1"/>
    </source>
</evidence>
<feature type="compositionally biased region" description="Low complexity" evidence="4">
    <location>
        <begin position="461"/>
        <end position="485"/>
    </location>
</feature>
<feature type="compositionally biased region" description="Acidic residues" evidence="4">
    <location>
        <begin position="388"/>
        <end position="448"/>
    </location>
</feature>
<dbReference type="Pfam" id="PF08512">
    <property type="entry name" value="Rttp106-like_middle"/>
    <property type="match status" value="1"/>
</dbReference>
<evidence type="ECO:0000256" key="3">
    <source>
        <dbReference type="ARBA" id="ARBA00038654"/>
    </source>
</evidence>
<dbReference type="SMART" id="SM01287">
    <property type="entry name" value="Rtt106"/>
    <property type="match status" value="1"/>
</dbReference>
<comment type="subunit">
    <text evidence="3">Interacts with histones H3 and H4.</text>
</comment>
<dbReference type="SUPFAM" id="SSF50729">
    <property type="entry name" value="PH domain-like"/>
    <property type="match status" value="1"/>
</dbReference>
<evidence type="ECO:0000256" key="2">
    <source>
        <dbReference type="ARBA" id="ARBA00037550"/>
    </source>
</evidence>
<name>A0A2K0TJ22_9HYPO</name>
<dbReference type="PANTHER" id="PTHR45849:SF3">
    <property type="entry name" value="HISTONE CHAPERONE RTT106"/>
    <property type="match status" value="1"/>
</dbReference>
<proteinExistence type="inferred from homology"/>
<evidence type="ECO:0000256" key="4">
    <source>
        <dbReference type="SAM" id="MobiDB-lite"/>
    </source>
</evidence>
<evidence type="ECO:0000256" key="1">
    <source>
        <dbReference type="ARBA" id="ARBA00006159"/>
    </source>
</evidence>
<gene>
    <name evidence="6" type="ORF">TGAMA5MH_02725</name>
</gene>
<dbReference type="GO" id="GO:0031491">
    <property type="term" value="F:nucleosome binding"/>
    <property type="evidence" value="ECO:0007669"/>
    <property type="project" value="TreeGrafter"/>
</dbReference>
<organism evidence="6 7">
    <name type="scientific">Trichoderma gamsii</name>
    <dbReference type="NCBI Taxonomy" id="398673"/>
    <lineage>
        <taxon>Eukaryota</taxon>
        <taxon>Fungi</taxon>
        <taxon>Dikarya</taxon>
        <taxon>Ascomycota</taxon>
        <taxon>Pezizomycotina</taxon>
        <taxon>Sordariomycetes</taxon>
        <taxon>Hypocreomycetidae</taxon>
        <taxon>Hypocreales</taxon>
        <taxon>Hypocreaceae</taxon>
        <taxon>Trichoderma</taxon>
    </lineage>
</organism>
<dbReference type="EMBL" id="MTYH01000024">
    <property type="protein sequence ID" value="PNP45502.1"/>
    <property type="molecule type" value="Genomic_DNA"/>
</dbReference>
<comment type="caution">
    <text evidence="6">The sequence shown here is derived from an EMBL/GenBank/DDBJ whole genome shotgun (WGS) entry which is preliminary data.</text>
</comment>
<dbReference type="GO" id="GO:0042393">
    <property type="term" value="F:histone binding"/>
    <property type="evidence" value="ECO:0007669"/>
    <property type="project" value="TreeGrafter"/>
</dbReference>
<dbReference type="InterPro" id="IPR011993">
    <property type="entry name" value="PH-like_dom_sf"/>
</dbReference>
<comment type="function">
    <text evidence="2">Histones H3 and H4 chaperone involved in the nucleosome formation and heterochromatin silencing. Required for the deposition of H3K56ac-carrying H3-H4 complex onto newly-replicated DNA. Plays a role in the transcriptional regulation of the cell-cycle dependent histone genes by creating a repressive structure at the core histone gene promoter.</text>
</comment>
<feature type="region of interest" description="Disordered" evidence="4">
    <location>
        <begin position="48"/>
        <end position="73"/>
    </location>
</feature>
<dbReference type="AlphaFoldDB" id="A0A2K0TJ22"/>
<accession>A0A2K0TJ22</accession>
<feature type="region of interest" description="Disordered" evidence="4">
    <location>
        <begin position="337"/>
        <end position="505"/>
    </location>
</feature>
<evidence type="ECO:0000313" key="7">
    <source>
        <dbReference type="Proteomes" id="UP000236546"/>
    </source>
</evidence>
<feature type="compositionally biased region" description="Acidic residues" evidence="4">
    <location>
        <begin position="517"/>
        <end position="530"/>
    </location>
</feature>
<dbReference type="PANTHER" id="PTHR45849">
    <property type="entry name" value="FACT COMPLEX SUBUNIT SSRP1"/>
    <property type="match status" value="1"/>
</dbReference>
<dbReference type="Gene3D" id="2.30.29.30">
    <property type="entry name" value="Pleckstrin-homology domain (PH domain)/Phosphotyrosine-binding domain (PTB)"/>
    <property type="match status" value="1"/>
</dbReference>
<evidence type="ECO:0000259" key="5">
    <source>
        <dbReference type="SMART" id="SM01287"/>
    </source>
</evidence>
<dbReference type="InterPro" id="IPR050454">
    <property type="entry name" value="RTT106/SSRP1_HistChap/FACT"/>
</dbReference>
<sequence>MAQTLNAQRIDAVFQSRPDIIARISQAADSPARIALFNEIADHVYERLQGHEEPAQKKRKVGAETGGSPSSQAALSNAADEAVLLSIAEISVSVPQRKKLEICFTSNHLYARAPGTTAPLQGVSYAWRDIEYAFYLPVPDKAQVQHNYIVFPKGTCLPSKTAPPPSLEPLVFTVPATAPKQGTIGGSESGSAAAVSDNYKSLFHWAINQRLQAAGTGVKIVSADPNKFHSMIRQPHRPNETAVHIGGFRGSKDGYLFFLENGIFWGFKKPLIFIPMNRIAAISYTSILQITFNMVVEVFTDEDGKTEELEFGMLDQQNYGGIDDYVKTNRLQDRSMAEQRKGKLQLAENKAPKKKDGEGENGDAEGAEGAGDGMTELERAQMEAEQALQDEEDEDEEDYDPGSEGESEGSGSEDDDDDSDDDDEDDEEDEEDPEGEGEEGGEEEEEEEKPVVKQEPPKPAPRTSRAAKPAKAAAPAKPAKPAKPAAKPPAPVKAEEPSIPVRTGWAAFTSRPSTDVDMADNDDEKFDVVG</sequence>
<feature type="domain" description="Histone chaperone RTT106/FACT complex subunit SPT16-like middle" evidence="5">
    <location>
        <begin position="242"/>
        <end position="336"/>
    </location>
</feature>
<feature type="region of interest" description="Disordered" evidence="4">
    <location>
        <begin position="511"/>
        <end position="530"/>
    </location>
</feature>